<dbReference type="Pfam" id="PF12670">
    <property type="entry name" value="DUF3792"/>
    <property type="match status" value="1"/>
</dbReference>
<reference evidence="2 3" key="1">
    <citation type="submission" date="2020-08" db="EMBL/GenBank/DDBJ databases">
        <title>Genome public.</title>
        <authorList>
            <person name="Liu C."/>
            <person name="Sun Q."/>
        </authorList>
    </citation>
    <scope>NUCLEOTIDE SEQUENCE [LARGE SCALE GENOMIC DNA]</scope>
    <source>
        <strain evidence="2 3">NSJ-26</strain>
    </source>
</reference>
<keyword evidence="1" id="KW-0812">Transmembrane</keyword>
<dbReference type="RefSeq" id="WP_249323257.1">
    <property type="nucleotide sequence ID" value="NZ_JACRTK010000002.1"/>
</dbReference>
<dbReference type="InterPro" id="IPR023804">
    <property type="entry name" value="DUF3792_TM"/>
</dbReference>
<keyword evidence="1" id="KW-0472">Membrane</keyword>
<proteinExistence type="predicted"/>
<protein>
    <submittedName>
        <fullName evidence="2">TIGR04086 family membrane protein</fullName>
    </submittedName>
</protein>
<dbReference type="Proteomes" id="UP000601522">
    <property type="component" value="Unassembled WGS sequence"/>
</dbReference>
<dbReference type="AlphaFoldDB" id="A0A926IN78"/>
<keyword evidence="1" id="KW-1133">Transmembrane helix</keyword>
<comment type="caution">
    <text evidence="2">The sequence shown here is derived from an EMBL/GenBank/DDBJ whole genome shotgun (WGS) entry which is preliminary data.</text>
</comment>
<evidence type="ECO:0000313" key="2">
    <source>
        <dbReference type="EMBL" id="MBC8590413.1"/>
    </source>
</evidence>
<sequence length="123" mass="13897">MKNKLNFNYLLKALILGFILTFIMIFITALLLRFTDLREIKIPLMNNITMVICIVFPSIYLATRVKEKGWIHGAILGFIYYSIIVILNIILARTKIFAPVNLIKLMIATLIGAIGGMIGINLI</sequence>
<evidence type="ECO:0000313" key="3">
    <source>
        <dbReference type="Proteomes" id="UP000601522"/>
    </source>
</evidence>
<name>A0A926IN78_9FIRM</name>
<feature type="transmembrane region" description="Helical" evidence="1">
    <location>
        <begin position="44"/>
        <end position="63"/>
    </location>
</feature>
<organism evidence="2 3">
    <name type="scientific">Wansuia hejianensis</name>
    <dbReference type="NCBI Taxonomy" id="2763667"/>
    <lineage>
        <taxon>Bacteria</taxon>
        <taxon>Bacillati</taxon>
        <taxon>Bacillota</taxon>
        <taxon>Clostridia</taxon>
        <taxon>Lachnospirales</taxon>
        <taxon>Lachnospiraceae</taxon>
        <taxon>Wansuia</taxon>
    </lineage>
</organism>
<gene>
    <name evidence="2" type="ORF">H8689_04635</name>
</gene>
<dbReference type="EMBL" id="JACRTK010000002">
    <property type="protein sequence ID" value="MBC8590413.1"/>
    <property type="molecule type" value="Genomic_DNA"/>
</dbReference>
<keyword evidence="3" id="KW-1185">Reference proteome</keyword>
<feature type="transmembrane region" description="Helical" evidence="1">
    <location>
        <begin position="102"/>
        <end position="122"/>
    </location>
</feature>
<evidence type="ECO:0000256" key="1">
    <source>
        <dbReference type="SAM" id="Phobius"/>
    </source>
</evidence>
<accession>A0A926IN78</accession>
<feature type="transmembrane region" description="Helical" evidence="1">
    <location>
        <begin position="13"/>
        <end position="32"/>
    </location>
</feature>
<dbReference type="NCBIfam" id="TIGR04086">
    <property type="entry name" value="TIGR04086_membr"/>
    <property type="match status" value="1"/>
</dbReference>
<feature type="transmembrane region" description="Helical" evidence="1">
    <location>
        <begin position="69"/>
        <end position="90"/>
    </location>
</feature>